<evidence type="ECO:0000256" key="1">
    <source>
        <dbReference type="SAM" id="MobiDB-lite"/>
    </source>
</evidence>
<proteinExistence type="predicted"/>
<accession>A0A2I8F036</accession>
<feature type="region of interest" description="Disordered" evidence="1">
    <location>
        <begin position="1"/>
        <end position="32"/>
    </location>
</feature>
<dbReference type="RefSeq" id="WP_042304871.1">
    <property type="nucleotide sequence ID" value="NZ_CP026113.1"/>
</dbReference>
<name>A0A2I8F036_9BURK</name>
<dbReference type="KEGG" id="pter:C2L65_36485"/>
<dbReference type="EMBL" id="CP026113">
    <property type="protein sequence ID" value="AUT65078.1"/>
    <property type="molecule type" value="Genomic_DNA"/>
</dbReference>
<dbReference type="OrthoDB" id="9769991at2"/>
<organism evidence="2 3">
    <name type="scientific">Paraburkholderia terrae</name>
    <dbReference type="NCBI Taxonomy" id="311230"/>
    <lineage>
        <taxon>Bacteria</taxon>
        <taxon>Pseudomonadati</taxon>
        <taxon>Pseudomonadota</taxon>
        <taxon>Betaproteobacteria</taxon>
        <taxon>Burkholderiales</taxon>
        <taxon>Burkholderiaceae</taxon>
        <taxon>Paraburkholderia</taxon>
    </lineage>
</organism>
<evidence type="ECO:0000313" key="2">
    <source>
        <dbReference type="EMBL" id="AUT65078.1"/>
    </source>
</evidence>
<dbReference type="AlphaFoldDB" id="A0A2I8F036"/>
<reference evidence="2 3" key="1">
    <citation type="submission" date="2018-01" db="EMBL/GenBank/DDBJ databases">
        <title>Species boundaries and ecological features among Paraburkholderia terrae DSMZ17804T, P. hospita DSMZ17164T and P. caribensis DSMZ13236T.</title>
        <authorList>
            <person name="Pratama A.A."/>
        </authorList>
    </citation>
    <scope>NUCLEOTIDE SEQUENCE [LARGE SCALE GENOMIC DNA]</scope>
    <source>
        <strain evidence="2 3">DSM 17804</strain>
    </source>
</reference>
<evidence type="ECO:0000313" key="3">
    <source>
        <dbReference type="Proteomes" id="UP000243502"/>
    </source>
</evidence>
<gene>
    <name evidence="2" type="ORF">C2L65_36485</name>
</gene>
<protein>
    <submittedName>
        <fullName evidence="2">Uncharacterized protein</fullName>
    </submittedName>
</protein>
<dbReference type="Proteomes" id="UP000243502">
    <property type="component" value="Chromosome 3"/>
</dbReference>
<sequence>MSTDQNLSAAEDLESYGAGADNTADVEYDDEDYDYDPPMPYDYRQQWADNPVEWAVLYAANLIRQFERGPDFFNNLDASVIEDWVFRDYPELLETLRSEDSLAEFRSGLSQHCRMLKGAALLANEILLRRHGLLSPLPALSPECEEFFPGWVSKIETQPEWTWHAQLPGAIAELRGKWANEEFFNSHHSDEIVPHSLISRGESPVETFEDRQSITAHILERNDFPLTLKFSTQERFAFFIRLPADVNIETLTKYNQTALAVHEREGDGVSVWDLSLGNGVLSIPLLEHEVILTRFRARLPIIYERDGELLVVEYDWSPLAFGHQYIGMAKIWPPAEGATAGLSPRLVTKLSPQAMRIERTYPMTRADYDAALGIEPLHVTESDDDDIIPF</sequence>